<evidence type="ECO:0000256" key="6">
    <source>
        <dbReference type="ARBA" id="ARBA00022741"/>
    </source>
</evidence>
<keyword evidence="5 11" id="KW-0436">Ligase</keyword>
<dbReference type="PANTHER" id="PTHR43599">
    <property type="entry name" value="MULTIFUNCTIONAL PROTEIN ADE2"/>
    <property type="match status" value="1"/>
</dbReference>
<evidence type="ECO:0000256" key="3">
    <source>
        <dbReference type="ARBA" id="ARBA00012217"/>
    </source>
</evidence>
<evidence type="ECO:0000259" key="12">
    <source>
        <dbReference type="Pfam" id="PF01259"/>
    </source>
</evidence>
<dbReference type="EC" id="6.3.2.6" evidence="3 11"/>
<keyword evidence="8 11" id="KW-0067">ATP-binding</keyword>
<dbReference type="Pfam" id="PF01259">
    <property type="entry name" value="SAICAR_synt"/>
    <property type="match status" value="1"/>
</dbReference>
<dbReference type="EMBL" id="JAGVRK010000001">
    <property type="protein sequence ID" value="MBS2967538.1"/>
    <property type="molecule type" value="Genomic_DNA"/>
</dbReference>
<dbReference type="InterPro" id="IPR050089">
    <property type="entry name" value="SAICAR_synthetase"/>
</dbReference>
<accession>A0ABS5LAD0</accession>
<evidence type="ECO:0000256" key="5">
    <source>
        <dbReference type="ARBA" id="ARBA00022598"/>
    </source>
</evidence>
<dbReference type="CDD" id="cd01415">
    <property type="entry name" value="SAICAR_synt_PurC"/>
    <property type="match status" value="1"/>
</dbReference>
<evidence type="ECO:0000256" key="9">
    <source>
        <dbReference type="ARBA" id="ARBA00030409"/>
    </source>
</evidence>
<evidence type="ECO:0000256" key="1">
    <source>
        <dbReference type="ARBA" id="ARBA00004672"/>
    </source>
</evidence>
<dbReference type="InterPro" id="IPR033934">
    <property type="entry name" value="SAICAR_synt_PurC"/>
</dbReference>
<organism evidence="13 14">
    <name type="scientific">Metabacillus flavus</name>
    <dbReference type="NCBI Taxonomy" id="2823519"/>
    <lineage>
        <taxon>Bacteria</taxon>
        <taxon>Bacillati</taxon>
        <taxon>Bacillota</taxon>
        <taxon>Bacilli</taxon>
        <taxon>Bacillales</taxon>
        <taxon>Bacillaceae</taxon>
        <taxon>Metabacillus</taxon>
    </lineage>
</organism>
<reference evidence="13 14" key="1">
    <citation type="submission" date="2021-04" db="EMBL/GenBank/DDBJ databases">
        <title>Metabacillus sp. strain KIGAM252 whole genome sequence.</title>
        <authorList>
            <person name="Seo M.-J."/>
            <person name="Cho E.-S."/>
            <person name="Hwang C.Y."/>
            <person name="Yoon D.J."/>
        </authorList>
    </citation>
    <scope>NUCLEOTIDE SEQUENCE [LARGE SCALE GENOMIC DNA]</scope>
    <source>
        <strain evidence="13 14">KIGAM252</strain>
    </source>
</reference>
<dbReference type="Gene3D" id="3.30.470.20">
    <property type="entry name" value="ATP-grasp fold, B domain"/>
    <property type="match status" value="1"/>
</dbReference>
<evidence type="ECO:0000256" key="11">
    <source>
        <dbReference type="HAMAP-Rule" id="MF_00137"/>
    </source>
</evidence>
<keyword evidence="7 11" id="KW-0658">Purine biosynthesis</keyword>
<dbReference type="NCBIfam" id="TIGR00081">
    <property type="entry name" value="purC"/>
    <property type="match status" value="1"/>
</dbReference>
<comment type="similarity">
    <text evidence="2 11">Belongs to the SAICAR synthetase family.</text>
</comment>
<dbReference type="GO" id="GO:0004639">
    <property type="term" value="F:phosphoribosylaminoimidazolesuccinocarboxamide synthase activity"/>
    <property type="evidence" value="ECO:0007669"/>
    <property type="project" value="UniProtKB-EC"/>
</dbReference>
<comment type="caution">
    <text evidence="13">The sequence shown here is derived from an EMBL/GenBank/DDBJ whole genome shotgun (WGS) entry which is preliminary data.</text>
</comment>
<evidence type="ECO:0000313" key="13">
    <source>
        <dbReference type="EMBL" id="MBS2967538.1"/>
    </source>
</evidence>
<evidence type="ECO:0000256" key="2">
    <source>
        <dbReference type="ARBA" id="ARBA00010190"/>
    </source>
</evidence>
<dbReference type="Proteomes" id="UP000682403">
    <property type="component" value="Unassembled WGS sequence"/>
</dbReference>
<evidence type="ECO:0000313" key="14">
    <source>
        <dbReference type="Proteomes" id="UP000682403"/>
    </source>
</evidence>
<sequence length="236" mass="26797">MELLYEGKAKRIYRTEREGEFLVSYKDSATAFNGEKKTEITGKGRLNNEISVLIFEKLKEAGIANHLIRKVSETEQLVEEVTIIPLEVVVRNTVAGSMAKRLGIKEGTPIPEPIVEFYYKDDALGDPLITESHIKLLNAATPEQTEELKTKALKVNDVLIPYFAERNVRLIDFKLEFGLRKDGTILLADEISPDTCRLWDKETNEKFDKDVFRRDLGSLTEAYEEILKRLGGPAHV</sequence>
<dbReference type="SUPFAM" id="SSF56104">
    <property type="entry name" value="SAICAR synthase-like"/>
    <property type="match status" value="1"/>
</dbReference>
<feature type="domain" description="SAICAR synthetase/ADE2 N-terminal" evidence="12">
    <location>
        <begin position="3"/>
        <end position="229"/>
    </location>
</feature>
<dbReference type="HAMAP" id="MF_00137">
    <property type="entry name" value="SAICAR_synth"/>
    <property type="match status" value="1"/>
</dbReference>
<evidence type="ECO:0000256" key="10">
    <source>
        <dbReference type="ARBA" id="ARBA00048475"/>
    </source>
</evidence>
<dbReference type="PANTHER" id="PTHR43599:SF3">
    <property type="entry name" value="SI:DKEY-6E2.2"/>
    <property type="match status" value="1"/>
</dbReference>
<comment type="catalytic activity">
    <reaction evidence="10 11">
        <text>5-amino-1-(5-phospho-D-ribosyl)imidazole-4-carboxylate + L-aspartate + ATP = (2S)-2-[5-amino-1-(5-phospho-beta-D-ribosyl)imidazole-4-carboxamido]succinate + ADP + phosphate + 2 H(+)</text>
        <dbReference type="Rhea" id="RHEA:22628"/>
        <dbReference type="ChEBI" id="CHEBI:15378"/>
        <dbReference type="ChEBI" id="CHEBI:29991"/>
        <dbReference type="ChEBI" id="CHEBI:30616"/>
        <dbReference type="ChEBI" id="CHEBI:43474"/>
        <dbReference type="ChEBI" id="CHEBI:58443"/>
        <dbReference type="ChEBI" id="CHEBI:77657"/>
        <dbReference type="ChEBI" id="CHEBI:456216"/>
        <dbReference type="EC" id="6.3.2.6"/>
    </reaction>
</comment>
<evidence type="ECO:0000256" key="4">
    <source>
        <dbReference type="ARBA" id="ARBA00016460"/>
    </source>
</evidence>
<proteinExistence type="inferred from homology"/>
<evidence type="ECO:0000256" key="8">
    <source>
        <dbReference type="ARBA" id="ARBA00022840"/>
    </source>
</evidence>
<dbReference type="PROSITE" id="PS01057">
    <property type="entry name" value="SAICAR_SYNTHETASE_1"/>
    <property type="match status" value="1"/>
</dbReference>
<keyword evidence="6 11" id="KW-0547">Nucleotide-binding</keyword>
<protein>
    <recommendedName>
        <fullName evidence="4 11">Phosphoribosylaminoimidazole-succinocarboxamide synthase</fullName>
        <ecNumber evidence="3 11">6.3.2.6</ecNumber>
    </recommendedName>
    <alternativeName>
        <fullName evidence="9 11">SAICAR synthetase</fullName>
    </alternativeName>
</protein>
<gene>
    <name evidence="11" type="primary">purC</name>
    <name evidence="13" type="ORF">J9317_01965</name>
</gene>
<comment type="pathway">
    <text evidence="1 11">Purine metabolism; IMP biosynthesis via de novo pathway; 5-amino-1-(5-phospho-D-ribosyl)imidazole-4-carboxamide from 5-amino-1-(5-phospho-D-ribosyl)imidazole-4-carboxylate: step 1/2.</text>
</comment>
<dbReference type="PROSITE" id="PS01058">
    <property type="entry name" value="SAICAR_SYNTHETASE_2"/>
    <property type="match status" value="1"/>
</dbReference>
<dbReference type="InterPro" id="IPR001636">
    <property type="entry name" value="SAICAR_synth"/>
</dbReference>
<evidence type="ECO:0000256" key="7">
    <source>
        <dbReference type="ARBA" id="ARBA00022755"/>
    </source>
</evidence>
<keyword evidence="14" id="KW-1185">Reference proteome</keyword>
<dbReference type="Gene3D" id="3.30.200.20">
    <property type="entry name" value="Phosphorylase Kinase, domain 1"/>
    <property type="match status" value="1"/>
</dbReference>
<dbReference type="InterPro" id="IPR018236">
    <property type="entry name" value="SAICAR_synthetase_CS"/>
</dbReference>
<dbReference type="InterPro" id="IPR028923">
    <property type="entry name" value="SAICAR_synt/ADE2_N"/>
</dbReference>
<name>A0ABS5LAD0_9BACI</name>